<dbReference type="SUPFAM" id="SSF52799">
    <property type="entry name" value="(Phosphotyrosine protein) phosphatases II"/>
    <property type="match status" value="1"/>
</dbReference>
<dbReference type="RefSeq" id="XP_013898206.1">
    <property type="nucleotide sequence ID" value="XM_014042752.1"/>
</dbReference>
<dbReference type="InterPro" id="IPR016130">
    <property type="entry name" value="Tyr_Pase_AS"/>
</dbReference>
<accession>A0A0D2MEQ8</accession>
<dbReference type="PROSITE" id="PS50056">
    <property type="entry name" value="TYR_PHOSPHATASE_2"/>
    <property type="match status" value="1"/>
</dbReference>
<organism evidence="5 6">
    <name type="scientific">Monoraphidium neglectum</name>
    <dbReference type="NCBI Taxonomy" id="145388"/>
    <lineage>
        <taxon>Eukaryota</taxon>
        <taxon>Viridiplantae</taxon>
        <taxon>Chlorophyta</taxon>
        <taxon>core chlorophytes</taxon>
        <taxon>Chlorophyceae</taxon>
        <taxon>CS clade</taxon>
        <taxon>Sphaeropleales</taxon>
        <taxon>Selenastraceae</taxon>
        <taxon>Monoraphidium</taxon>
    </lineage>
</organism>
<keyword evidence="3" id="KW-0812">Transmembrane</keyword>
<dbReference type="InterPro" id="IPR000387">
    <property type="entry name" value="Tyr_Pase_dom"/>
</dbReference>
<dbReference type="OrthoDB" id="1890923at2759"/>
<gene>
    <name evidence="5" type="ORF">MNEG_8776</name>
</gene>
<keyword evidence="3" id="KW-0472">Membrane</keyword>
<keyword evidence="6" id="KW-1185">Reference proteome</keyword>
<dbReference type="InterPro" id="IPR020422">
    <property type="entry name" value="TYR_PHOSPHATASE_DUAL_dom"/>
</dbReference>
<evidence type="ECO:0000259" key="4">
    <source>
        <dbReference type="PROSITE" id="PS50056"/>
    </source>
</evidence>
<dbReference type="AlphaFoldDB" id="A0A0D2MEQ8"/>
<dbReference type="Gene3D" id="3.90.190.10">
    <property type="entry name" value="Protein tyrosine phosphatase superfamily"/>
    <property type="match status" value="1"/>
</dbReference>
<dbReference type="PROSITE" id="PS00383">
    <property type="entry name" value="TYR_PHOSPHATASE_1"/>
    <property type="match status" value="1"/>
</dbReference>
<keyword evidence="2" id="KW-0904">Protein phosphatase</keyword>
<reference evidence="5 6" key="1">
    <citation type="journal article" date="2013" name="BMC Genomics">
        <title>Reconstruction of the lipid metabolism for the microalga Monoraphidium neglectum from its genome sequence reveals characteristics suitable for biofuel production.</title>
        <authorList>
            <person name="Bogen C."/>
            <person name="Al-Dilaimi A."/>
            <person name="Albersmeier A."/>
            <person name="Wichmann J."/>
            <person name="Grundmann M."/>
            <person name="Rupp O."/>
            <person name="Lauersen K.J."/>
            <person name="Blifernez-Klassen O."/>
            <person name="Kalinowski J."/>
            <person name="Goesmann A."/>
            <person name="Mussgnug J.H."/>
            <person name="Kruse O."/>
        </authorList>
    </citation>
    <scope>NUCLEOTIDE SEQUENCE [LARGE SCALE GENOMIC DNA]</scope>
    <source>
        <strain evidence="5 6">SAG 48.87</strain>
    </source>
</reference>
<dbReference type="CDD" id="cd14527">
    <property type="entry name" value="DSP_bac"/>
    <property type="match status" value="1"/>
</dbReference>
<evidence type="ECO:0000256" key="3">
    <source>
        <dbReference type="SAM" id="Phobius"/>
    </source>
</evidence>
<name>A0A0D2MEQ8_9CHLO</name>
<feature type="domain" description="Tyrosine specific protein phosphatases" evidence="4">
    <location>
        <begin position="163"/>
        <end position="232"/>
    </location>
</feature>
<dbReference type="STRING" id="145388.A0A0D2MEQ8"/>
<dbReference type="InterPro" id="IPR000340">
    <property type="entry name" value="Dual-sp_phosphatase_cat-dom"/>
</dbReference>
<protein>
    <submittedName>
        <fullName evidence="5">Uncharacterized protein ynbD</fullName>
    </submittedName>
</protein>
<dbReference type="GeneID" id="25741651"/>
<dbReference type="PANTHER" id="PTHR47216:SF4">
    <property type="entry name" value="OS01G0859400 PROTEIN"/>
    <property type="match status" value="1"/>
</dbReference>
<dbReference type="EMBL" id="KK101926">
    <property type="protein sequence ID" value="KIY99186.1"/>
    <property type="molecule type" value="Genomic_DNA"/>
</dbReference>
<dbReference type="InterPro" id="IPR029021">
    <property type="entry name" value="Prot-tyrosine_phosphatase-like"/>
</dbReference>
<keyword evidence="3" id="KW-1133">Transmembrane helix</keyword>
<dbReference type="GO" id="GO:0004721">
    <property type="term" value="F:phosphoprotein phosphatase activity"/>
    <property type="evidence" value="ECO:0007669"/>
    <property type="project" value="UniProtKB-KW"/>
</dbReference>
<keyword evidence="1" id="KW-0378">Hydrolase</keyword>
<evidence type="ECO:0000256" key="1">
    <source>
        <dbReference type="ARBA" id="ARBA00022801"/>
    </source>
</evidence>
<dbReference type="Pfam" id="PF00782">
    <property type="entry name" value="DSPc"/>
    <property type="match status" value="1"/>
</dbReference>
<evidence type="ECO:0000313" key="5">
    <source>
        <dbReference type="EMBL" id="KIY99186.1"/>
    </source>
</evidence>
<dbReference type="SMART" id="SM00195">
    <property type="entry name" value="DSPc"/>
    <property type="match status" value="1"/>
</dbReference>
<dbReference type="KEGG" id="mng:MNEG_8776"/>
<proteinExistence type="predicted"/>
<evidence type="ECO:0000313" key="6">
    <source>
        <dbReference type="Proteomes" id="UP000054498"/>
    </source>
</evidence>
<sequence length="245" mass="26000">MGALAAIVGGIALVPLSLAVSLYGKVPLPVTLLLGHAAAAGLVVAVSASSDATAKRTTGLLGKDQRTGRISKLSVIAWWPYHVGLQTKLFIQWRKNKGPKGEPLYNQVAPQLYIGGWPKSLAVLPPGRELSVVDVTCELPRTHNTGGGYLCLPTWDTHAPDAAAIQRAVEFSLSQLQLGRDVYVHCAHGHGRSATVLAAVLIAGGTAKSPEEAVALMRRVRPKVRLNAKQQAALLAWIDHISKLN</sequence>
<evidence type="ECO:0000256" key="2">
    <source>
        <dbReference type="ARBA" id="ARBA00022912"/>
    </source>
</evidence>
<dbReference type="Proteomes" id="UP000054498">
    <property type="component" value="Unassembled WGS sequence"/>
</dbReference>
<feature type="transmembrane region" description="Helical" evidence="3">
    <location>
        <begin position="29"/>
        <end position="48"/>
    </location>
</feature>
<dbReference type="PANTHER" id="PTHR47216">
    <property type="match status" value="1"/>
</dbReference>